<dbReference type="EMBL" id="WEIA01000012">
    <property type="protein sequence ID" value="NLR23002.1"/>
    <property type="molecule type" value="Genomic_DNA"/>
</dbReference>
<accession>A0A8I2KRT3</accession>
<protein>
    <submittedName>
        <fullName evidence="2">DUF6176 family protein</fullName>
    </submittedName>
</protein>
<dbReference type="Proteomes" id="UP000646877">
    <property type="component" value="Unassembled WGS sequence"/>
</dbReference>
<gene>
    <name evidence="1" type="ORF">F9Y85_17145</name>
    <name evidence="2" type="ORF">R5H13_20070</name>
</gene>
<dbReference type="AlphaFoldDB" id="A0A8I2KRT3"/>
<reference evidence="2 4" key="2">
    <citation type="submission" date="2023-10" db="EMBL/GenBank/DDBJ databases">
        <title>To unveil natural product biosynthetic capacity in Pseudoalteromonas.</title>
        <authorList>
            <person name="Wang J."/>
        </authorList>
    </citation>
    <scope>NUCLEOTIDE SEQUENCE [LARGE SCALE GENOMIC DNA]</scope>
    <source>
        <strain evidence="2 4">DSM 15914</strain>
    </source>
</reference>
<dbReference type="InterPro" id="IPR046174">
    <property type="entry name" value="DUF6176"/>
</dbReference>
<evidence type="ECO:0000313" key="4">
    <source>
        <dbReference type="Proteomes" id="UP001304419"/>
    </source>
</evidence>
<dbReference type="RefSeq" id="WP_193522254.1">
    <property type="nucleotide sequence ID" value="NZ_CBCSDF010000001.1"/>
</dbReference>
<dbReference type="EMBL" id="CP137579">
    <property type="protein sequence ID" value="WOX31238.1"/>
    <property type="molecule type" value="Genomic_DNA"/>
</dbReference>
<sequence length="120" mass="14275">METKLLKIKLNLNARPQADELLAYMQDNIAFTREEMRQKGYFWDSVFFAEEGGREYLYIVIKSEDFSCIMMDESELICTPFREVYERFRKACWSTEPYQDIEALACFNSQMEFDSVELGK</sequence>
<dbReference type="Proteomes" id="UP001304419">
    <property type="component" value="Chromosome 2"/>
</dbReference>
<dbReference type="Pfam" id="PF19673">
    <property type="entry name" value="DUF6176"/>
    <property type="match status" value="1"/>
</dbReference>
<reference evidence="1" key="1">
    <citation type="submission" date="2019-10" db="EMBL/GenBank/DDBJ databases">
        <authorList>
            <person name="Paulsen S."/>
        </authorList>
    </citation>
    <scope>NUCLEOTIDE SEQUENCE</scope>
    <source>
        <strain evidence="1">LMG 19692</strain>
    </source>
</reference>
<name>A0A8I2KRT3_9GAMM</name>
<keyword evidence="4" id="KW-1185">Reference proteome</keyword>
<proteinExistence type="predicted"/>
<evidence type="ECO:0000313" key="3">
    <source>
        <dbReference type="Proteomes" id="UP000646877"/>
    </source>
</evidence>
<organism evidence="1 3">
    <name type="scientific">Pseudoalteromonas maricaloris</name>
    <dbReference type="NCBI Taxonomy" id="184924"/>
    <lineage>
        <taxon>Bacteria</taxon>
        <taxon>Pseudomonadati</taxon>
        <taxon>Pseudomonadota</taxon>
        <taxon>Gammaproteobacteria</taxon>
        <taxon>Alteromonadales</taxon>
        <taxon>Pseudoalteromonadaceae</taxon>
        <taxon>Pseudoalteromonas</taxon>
    </lineage>
</organism>
<evidence type="ECO:0000313" key="2">
    <source>
        <dbReference type="EMBL" id="WOX31238.1"/>
    </source>
</evidence>
<evidence type="ECO:0000313" key="1">
    <source>
        <dbReference type="EMBL" id="NLR23002.1"/>
    </source>
</evidence>